<proteinExistence type="inferred from homology"/>
<dbReference type="PROSITE" id="PS00344">
    <property type="entry name" value="GATA_ZN_FINGER_1"/>
    <property type="match status" value="1"/>
</dbReference>
<evidence type="ECO:0000256" key="6">
    <source>
        <dbReference type="ARBA" id="ARBA00024019"/>
    </source>
</evidence>
<evidence type="ECO:0000256" key="9">
    <source>
        <dbReference type="SAM" id="MobiDB-lite"/>
    </source>
</evidence>
<keyword evidence="3" id="KW-0862">Zinc</keyword>
<evidence type="ECO:0000259" key="10">
    <source>
        <dbReference type="PROSITE" id="PS50114"/>
    </source>
</evidence>
<feature type="region of interest" description="Disordered" evidence="9">
    <location>
        <begin position="360"/>
        <end position="561"/>
    </location>
</feature>
<name>A0ABR2YMD9_9CHLO</name>
<dbReference type="CDD" id="cd00202">
    <property type="entry name" value="ZnF_GATA"/>
    <property type="match status" value="1"/>
</dbReference>
<evidence type="ECO:0000313" key="12">
    <source>
        <dbReference type="Proteomes" id="UP001491310"/>
    </source>
</evidence>
<dbReference type="EMBL" id="JALJOT010000008">
    <property type="protein sequence ID" value="KAK9908129.1"/>
    <property type="molecule type" value="Genomic_DNA"/>
</dbReference>
<evidence type="ECO:0000313" key="11">
    <source>
        <dbReference type="EMBL" id="KAK9908129.1"/>
    </source>
</evidence>
<keyword evidence="2 8" id="KW-0863">Zinc-finger</keyword>
<gene>
    <name evidence="11" type="ORF">WJX75_003020</name>
</gene>
<dbReference type="PANTHER" id="PTHR47172">
    <property type="entry name" value="OS01G0976800 PROTEIN"/>
    <property type="match status" value="1"/>
</dbReference>
<dbReference type="SMART" id="SM00401">
    <property type="entry name" value="ZnF_GATA"/>
    <property type="match status" value="1"/>
</dbReference>
<dbReference type="PROSITE" id="PS50114">
    <property type="entry name" value="GATA_ZN_FINGER_2"/>
    <property type="match status" value="1"/>
</dbReference>
<sequence>MEVLYDTKSALCPAEPDHLASADCSDGCELLTGEVCEASWWDGLLNGCEGEGPGAEMSEGQQADTCLGSKWSGDSRLDEFCPFDTDLGAIHSDGMIPCMADELEQFSEHLTLSLPCSPDTPPSGIQNSLSSSNVSSLSGALSGGKVPVPVLSNAQLPAALDAAEAAADAAEAPTASPPYRGVLTNMTMNQRPLKGEEEEGEILSPSTRALRMKLPQSLRNAVAIRDGCSLPFTGAWRGCIKSSWCNRENRHRGVCNTRAEVPGLAAYAEEELAAQGVCGADFPGHWPLQGVKEEQPGCEDLNDSEQASATEVLLEHACEPDAQCLDSGVPRCRQIRLDGQVAISDGQGQNRTRLRLVVKRQQRQATAAAGSPPGGPPTPELQAPLFASQDSSDSADSNTQRETDSSSQETGATDADEVRCTAHAHRSPPSKAEPAAAKTSERPRRASPSTPDICAQRPAFKPTPESLERSMQALVRESQEAPVSPFASSPPPPPQVHSRGSPPSGCVQTSSGRIARPTPKTAASRASSADLSELSHTEGHRAPAKRKSGRPAKGGEKAKRRRMVGGILKHVGHAAPGQQCTQCGTQVTPVWRAGPYGPKTLCNACGVRYMKQVKKK</sequence>
<feature type="compositionally biased region" description="Low complexity" evidence="9">
    <location>
        <begin position="429"/>
        <end position="438"/>
    </location>
</feature>
<dbReference type="Gene3D" id="3.30.50.10">
    <property type="entry name" value="Erythroid Transcription Factor GATA-1, subunit A"/>
    <property type="match status" value="1"/>
</dbReference>
<keyword evidence="5" id="KW-0804">Transcription</keyword>
<evidence type="ECO:0000256" key="2">
    <source>
        <dbReference type="ARBA" id="ARBA00022771"/>
    </source>
</evidence>
<comment type="function">
    <text evidence="7">Transcriptional regulator that specifically binds 5'-GATA-3' or 5'-GAT-3' motifs within gene promoters.</text>
</comment>
<evidence type="ECO:0000256" key="8">
    <source>
        <dbReference type="PROSITE-ProRule" id="PRU00094"/>
    </source>
</evidence>
<evidence type="ECO:0000256" key="7">
    <source>
        <dbReference type="ARBA" id="ARBA00037539"/>
    </source>
</evidence>
<dbReference type="Proteomes" id="UP001491310">
    <property type="component" value="Unassembled WGS sequence"/>
</dbReference>
<keyword evidence="1" id="KW-0479">Metal-binding</keyword>
<reference evidence="11 12" key="1">
    <citation type="journal article" date="2024" name="Nat. Commun.">
        <title>Phylogenomics reveals the evolutionary origins of lichenization in chlorophyte algae.</title>
        <authorList>
            <person name="Puginier C."/>
            <person name="Libourel C."/>
            <person name="Otte J."/>
            <person name="Skaloud P."/>
            <person name="Haon M."/>
            <person name="Grisel S."/>
            <person name="Petersen M."/>
            <person name="Berrin J.G."/>
            <person name="Delaux P.M."/>
            <person name="Dal Grande F."/>
            <person name="Keller J."/>
        </authorList>
    </citation>
    <scope>NUCLEOTIDE SEQUENCE [LARGE SCALE GENOMIC DNA]</scope>
    <source>
        <strain evidence="11 12">SAG 216-7</strain>
    </source>
</reference>
<keyword evidence="4" id="KW-0805">Transcription regulation</keyword>
<evidence type="ECO:0000256" key="1">
    <source>
        <dbReference type="ARBA" id="ARBA00022723"/>
    </source>
</evidence>
<accession>A0ABR2YMD9</accession>
<feature type="compositionally biased region" description="Low complexity" evidence="9">
    <location>
        <begin position="387"/>
        <end position="397"/>
    </location>
</feature>
<feature type="domain" description="GATA-type" evidence="10">
    <location>
        <begin position="574"/>
        <end position="616"/>
    </location>
</feature>
<dbReference type="PANTHER" id="PTHR47172:SF24">
    <property type="entry name" value="GATA ZINC FINGER DOMAIN-CONTAINING PROTEIN 14-RELATED"/>
    <property type="match status" value="1"/>
</dbReference>
<dbReference type="Pfam" id="PF00320">
    <property type="entry name" value="GATA"/>
    <property type="match status" value="1"/>
</dbReference>
<dbReference type="InterPro" id="IPR000679">
    <property type="entry name" value="Znf_GATA"/>
</dbReference>
<comment type="similarity">
    <text evidence="6">Belongs to the type IV zinc-finger family. Class B subfamily.</text>
</comment>
<dbReference type="SUPFAM" id="SSF57716">
    <property type="entry name" value="Glucocorticoid receptor-like (DNA-binding domain)"/>
    <property type="match status" value="1"/>
</dbReference>
<evidence type="ECO:0000256" key="4">
    <source>
        <dbReference type="ARBA" id="ARBA00023015"/>
    </source>
</evidence>
<evidence type="ECO:0000256" key="5">
    <source>
        <dbReference type="ARBA" id="ARBA00023163"/>
    </source>
</evidence>
<keyword evidence="12" id="KW-1185">Reference proteome</keyword>
<protein>
    <recommendedName>
        <fullName evidence="10">GATA-type domain-containing protein</fullName>
    </recommendedName>
</protein>
<dbReference type="InterPro" id="IPR013088">
    <property type="entry name" value="Znf_NHR/GATA"/>
</dbReference>
<organism evidence="11 12">
    <name type="scientific">Coccomyxa subellipsoidea</name>
    <dbReference type="NCBI Taxonomy" id="248742"/>
    <lineage>
        <taxon>Eukaryota</taxon>
        <taxon>Viridiplantae</taxon>
        <taxon>Chlorophyta</taxon>
        <taxon>core chlorophytes</taxon>
        <taxon>Trebouxiophyceae</taxon>
        <taxon>Trebouxiophyceae incertae sedis</taxon>
        <taxon>Coccomyxaceae</taxon>
        <taxon>Coccomyxa</taxon>
    </lineage>
</organism>
<comment type="caution">
    <text evidence="11">The sequence shown here is derived from an EMBL/GenBank/DDBJ whole genome shotgun (WGS) entry which is preliminary data.</text>
</comment>
<evidence type="ECO:0000256" key="3">
    <source>
        <dbReference type="ARBA" id="ARBA00022833"/>
    </source>
</evidence>